<dbReference type="EMBL" id="BMAO01022345">
    <property type="protein sequence ID" value="GFQ81289.1"/>
    <property type="molecule type" value="Genomic_DNA"/>
</dbReference>
<keyword evidence="2" id="KW-1185">Reference proteome</keyword>
<proteinExistence type="predicted"/>
<sequence>MLTESQIFCAKQITTNRSTTKPIFKVKYYNRSTTKSRPVHLYRISRQQKYTEARMPRASPCKSPLHLRDSGATLLKIDLLHSNRSPNPHPQKKSFVSEVQLIYREFSLGCGISLDKNCYTSKHHYGY</sequence>
<protein>
    <submittedName>
        <fullName evidence="1">Uncharacterized protein</fullName>
    </submittedName>
</protein>
<organism evidence="1 2">
    <name type="scientific">Trichonephila clavata</name>
    <name type="common">Joro spider</name>
    <name type="synonym">Nephila clavata</name>
    <dbReference type="NCBI Taxonomy" id="2740835"/>
    <lineage>
        <taxon>Eukaryota</taxon>
        <taxon>Metazoa</taxon>
        <taxon>Ecdysozoa</taxon>
        <taxon>Arthropoda</taxon>
        <taxon>Chelicerata</taxon>
        <taxon>Arachnida</taxon>
        <taxon>Araneae</taxon>
        <taxon>Araneomorphae</taxon>
        <taxon>Entelegynae</taxon>
        <taxon>Araneoidea</taxon>
        <taxon>Nephilidae</taxon>
        <taxon>Trichonephila</taxon>
    </lineage>
</organism>
<name>A0A8X6KQD6_TRICU</name>
<comment type="caution">
    <text evidence="1">The sequence shown here is derived from an EMBL/GenBank/DDBJ whole genome shotgun (WGS) entry which is preliminary data.</text>
</comment>
<gene>
    <name evidence="1" type="ORF">TNCT_68251</name>
</gene>
<evidence type="ECO:0000313" key="2">
    <source>
        <dbReference type="Proteomes" id="UP000887116"/>
    </source>
</evidence>
<accession>A0A8X6KQD6</accession>
<dbReference type="AlphaFoldDB" id="A0A8X6KQD6"/>
<evidence type="ECO:0000313" key="1">
    <source>
        <dbReference type="EMBL" id="GFQ81289.1"/>
    </source>
</evidence>
<dbReference type="Proteomes" id="UP000887116">
    <property type="component" value="Unassembled WGS sequence"/>
</dbReference>
<reference evidence="1" key="1">
    <citation type="submission" date="2020-07" db="EMBL/GenBank/DDBJ databases">
        <title>Multicomponent nature underlies the extraordinary mechanical properties of spider dragline silk.</title>
        <authorList>
            <person name="Kono N."/>
            <person name="Nakamura H."/>
            <person name="Mori M."/>
            <person name="Yoshida Y."/>
            <person name="Ohtoshi R."/>
            <person name="Malay A.D."/>
            <person name="Moran D.A.P."/>
            <person name="Tomita M."/>
            <person name="Numata K."/>
            <person name="Arakawa K."/>
        </authorList>
    </citation>
    <scope>NUCLEOTIDE SEQUENCE</scope>
</reference>